<comment type="cofactor">
    <cofactor evidence="5">
        <name>FMN</name>
        <dbReference type="ChEBI" id="CHEBI:58210"/>
    </cofactor>
</comment>
<evidence type="ECO:0000256" key="5">
    <source>
        <dbReference type="HAMAP-Rule" id="MF_01204"/>
    </source>
</evidence>
<keyword evidence="4 5" id="KW-0560">Oxidoreductase</keyword>
<evidence type="ECO:0000256" key="4">
    <source>
        <dbReference type="ARBA" id="ARBA00023002"/>
    </source>
</evidence>
<organism evidence="7 8">
    <name type="scientific">Candidatus Terasakiella magnetica</name>
    <dbReference type="NCBI Taxonomy" id="1867952"/>
    <lineage>
        <taxon>Bacteria</taxon>
        <taxon>Pseudomonadati</taxon>
        <taxon>Pseudomonadota</taxon>
        <taxon>Alphaproteobacteria</taxon>
        <taxon>Rhodospirillales</taxon>
        <taxon>Terasakiellaceae</taxon>
        <taxon>Terasakiella</taxon>
    </lineage>
</organism>
<protein>
    <recommendedName>
        <fullName evidence="5">Putative NADH dehydrogenase/NAD(P)H nitroreductase MTBPR1_10404</fullName>
        <ecNumber evidence="5">1.-.-.-</ecNumber>
    </recommendedName>
</protein>
<evidence type="ECO:0000256" key="1">
    <source>
        <dbReference type="ARBA" id="ARBA00022630"/>
    </source>
</evidence>
<dbReference type="GO" id="GO:0016491">
    <property type="term" value="F:oxidoreductase activity"/>
    <property type="evidence" value="ECO:0007669"/>
    <property type="project" value="UniProtKB-UniRule"/>
</dbReference>
<feature type="domain" description="Nitroreductase" evidence="6">
    <location>
        <begin position="24"/>
        <end position="175"/>
    </location>
</feature>
<evidence type="ECO:0000313" key="7">
    <source>
        <dbReference type="EMBL" id="SCA55157.1"/>
    </source>
</evidence>
<dbReference type="Pfam" id="PF00881">
    <property type="entry name" value="Nitroreductase"/>
    <property type="match status" value="1"/>
</dbReference>
<dbReference type="InterPro" id="IPR000415">
    <property type="entry name" value="Nitroreductase-like"/>
</dbReference>
<evidence type="ECO:0000256" key="2">
    <source>
        <dbReference type="ARBA" id="ARBA00022643"/>
    </source>
</evidence>
<dbReference type="InterPro" id="IPR023936">
    <property type="entry name" value="RutE-like"/>
</dbReference>
<evidence type="ECO:0000256" key="3">
    <source>
        <dbReference type="ARBA" id="ARBA00022857"/>
    </source>
</evidence>
<keyword evidence="3 5" id="KW-0521">NADP</keyword>
<dbReference type="RefSeq" id="WP_069185861.1">
    <property type="nucleotide sequence ID" value="NZ_FLYE01000001.1"/>
</dbReference>
<dbReference type="InterPro" id="IPR029479">
    <property type="entry name" value="Nitroreductase"/>
</dbReference>
<dbReference type="OrthoDB" id="9784375at2"/>
<reference evidence="7 8" key="1">
    <citation type="submission" date="2016-07" db="EMBL/GenBank/DDBJ databases">
        <authorList>
            <person name="Lefevre C.T."/>
        </authorList>
    </citation>
    <scope>NUCLEOTIDE SEQUENCE [LARGE SCALE GENOMIC DNA]</scope>
    <source>
        <strain evidence="7">PR1</strain>
    </source>
</reference>
<dbReference type="STRING" id="1867952.MTBPR1_10404"/>
<dbReference type="NCBIfam" id="NF003768">
    <property type="entry name" value="PRK05365.1"/>
    <property type="match status" value="1"/>
</dbReference>
<dbReference type="PANTHER" id="PTHR43543:SF1">
    <property type="entry name" value="MALONIC SEMIALDEHYDE REDUCTASE RUTE-RELATED"/>
    <property type="match status" value="1"/>
</dbReference>
<keyword evidence="8" id="KW-1185">Reference proteome</keyword>
<evidence type="ECO:0000313" key="8">
    <source>
        <dbReference type="Proteomes" id="UP000231658"/>
    </source>
</evidence>
<dbReference type="InterPro" id="IPR050461">
    <property type="entry name" value="Nitroreductase_HadB/RutE"/>
</dbReference>
<proteinExistence type="inferred from homology"/>
<gene>
    <name evidence="7" type="primary">rutE</name>
    <name evidence="7" type="ORF">MTBPR1_10404</name>
</gene>
<dbReference type="CDD" id="cd02148">
    <property type="entry name" value="RutE-like"/>
    <property type="match status" value="1"/>
</dbReference>
<keyword evidence="2 5" id="KW-0288">FMN</keyword>
<dbReference type="Proteomes" id="UP000231658">
    <property type="component" value="Unassembled WGS sequence"/>
</dbReference>
<keyword evidence="1 5" id="KW-0285">Flavoprotein</keyword>
<accession>A0A1C3RD18</accession>
<dbReference type="SUPFAM" id="SSF55469">
    <property type="entry name" value="FMN-dependent nitroreductase-like"/>
    <property type="match status" value="1"/>
</dbReference>
<dbReference type="AlphaFoldDB" id="A0A1C3RD18"/>
<evidence type="ECO:0000259" key="6">
    <source>
        <dbReference type="Pfam" id="PF00881"/>
    </source>
</evidence>
<comment type="similarity">
    <text evidence="5">Belongs to the nitroreductase family. HadB/RutE subfamily.</text>
</comment>
<sequence>MSQPLSDEAINQLFLDARTHNLWQDKAVSDELLTQAWDMTRWAPTSMNCCPARIHFVKSAEAKEKLKSCLSEGNIEKTMAAPATAIIAVDTKFYVNMPRLFPSFPGAADMFEQSPELSEETAQRNTILQGAYFIMACRTLGLDCGPMSGFDNEKLDETFFNDSSFKSNFLCNIGYGDKAGLYDRGPRPAFDEVCAIL</sequence>
<dbReference type="EMBL" id="FLYE01000001">
    <property type="protein sequence ID" value="SCA55157.1"/>
    <property type="molecule type" value="Genomic_DNA"/>
</dbReference>
<dbReference type="Gene3D" id="3.40.109.10">
    <property type="entry name" value="NADH Oxidase"/>
    <property type="match status" value="1"/>
</dbReference>
<name>A0A1C3RD18_9PROT</name>
<dbReference type="HAMAP" id="MF_01204">
    <property type="entry name" value="Oxidoreductase_RutE_HadB"/>
    <property type="match status" value="1"/>
</dbReference>
<dbReference type="PANTHER" id="PTHR43543">
    <property type="entry name" value="MALONIC SEMIALDEHYDE REDUCTASE RUTE-RELATED"/>
    <property type="match status" value="1"/>
</dbReference>
<keyword evidence="5" id="KW-0520">NAD</keyword>
<dbReference type="EC" id="1.-.-.-" evidence="5"/>